<dbReference type="EMBL" id="JEXJ01000095">
    <property type="protein sequence ID" value="EXC46019.1"/>
    <property type="molecule type" value="Genomic_DNA"/>
</dbReference>
<protein>
    <submittedName>
        <fullName evidence="1">Uncharacterized protein</fullName>
    </submittedName>
</protein>
<evidence type="ECO:0000313" key="2">
    <source>
        <dbReference type="Proteomes" id="UP000020735"/>
    </source>
</evidence>
<organism evidence="1 2">
    <name type="scientific">Acinetobacter baumannii 99063</name>
    <dbReference type="NCBI Taxonomy" id="1310630"/>
    <lineage>
        <taxon>Bacteria</taxon>
        <taxon>Pseudomonadati</taxon>
        <taxon>Pseudomonadota</taxon>
        <taxon>Gammaproteobacteria</taxon>
        <taxon>Moraxellales</taxon>
        <taxon>Moraxellaceae</taxon>
        <taxon>Acinetobacter</taxon>
        <taxon>Acinetobacter calcoaceticus/baumannii complex</taxon>
    </lineage>
</organism>
<name>A0A009T3T8_ACIBA</name>
<evidence type="ECO:0000313" key="1">
    <source>
        <dbReference type="EMBL" id="EXC46019.1"/>
    </source>
</evidence>
<dbReference type="RefSeq" id="WP_000625574.1">
    <property type="nucleotide sequence ID" value="NZ_JEXJ01000095.1"/>
</dbReference>
<dbReference type="PATRIC" id="fig|1310630.3.peg.3453"/>
<gene>
    <name evidence="1" type="ORF">J529_3563</name>
</gene>
<dbReference type="Proteomes" id="UP000020735">
    <property type="component" value="Unassembled WGS sequence"/>
</dbReference>
<reference evidence="1 2" key="1">
    <citation type="submission" date="2014-02" db="EMBL/GenBank/DDBJ databases">
        <title>Comparative genomics and transcriptomics to identify genetic mechanisms underlying the emergence of carbapenem resistant Acinetobacter baumannii (CRAb).</title>
        <authorList>
            <person name="Harris A.D."/>
            <person name="Johnson K.J."/>
            <person name="George J."/>
            <person name="Shefchek K."/>
            <person name="Daugherty S.C."/>
            <person name="Parankush S."/>
            <person name="Sadzewicz L."/>
            <person name="Tallon L."/>
            <person name="Sengamalay N."/>
            <person name="Hazen T.H."/>
            <person name="Rasko D.A."/>
        </authorList>
    </citation>
    <scope>NUCLEOTIDE SEQUENCE [LARGE SCALE GENOMIC DNA]</scope>
    <source>
        <strain evidence="1 2">99063</strain>
    </source>
</reference>
<accession>A0A009T3T8</accession>
<comment type="caution">
    <text evidence="1">The sequence shown here is derived from an EMBL/GenBank/DDBJ whole genome shotgun (WGS) entry which is preliminary data.</text>
</comment>
<dbReference type="AlphaFoldDB" id="A0A009T3T8"/>
<sequence>MISRHVDRGLYPSSFMYSDQWVKCPKCSHLSILKYDSSLSPVNAPYQGTFSFSCLNCCYQIKAEESSISSRHNGHFYATAYQRCHSCGGSWLKANQKLNNSGAYPPYIQAKCHLCQKFSKFEKYNIDFVLDQKFGFTNYGLELYLKTSSRHGEIYVYNPTHLKELKMFVEANLRERTKQTGNNSYFSRLPAWIKSTRNRKDILKAILRLEQMASTIQPLTNK</sequence>
<proteinExistence type="predicted"/>